<gene>
    <name evidence="4" type="primary">LOC100909159</name>
</gene>
<dbReference type="InterPro" id="IPR050863">
    <property type="entry name" value="CenT-Element_Derived"/>
</dbReference>
<dbReference type="Pfam" id="PF03184">
    <property type="entry name" value="DDE_1"/>
    <property type="match status" value="1"/>
</dbReference>
<evidence type="ECO:0000259" key="2">
    <source>
        <dbReference type="Pfam" id="PF23309"/>
    </source>
</evidence>
<sequence>MTFTAEDVQRIVSTAVREALLVLAPKQTASTSGYTIMDHLNSRIPKFTFKPENGHTFEKWYARYAPILESDGGALAMKDNDRNFQQRENEIRIDRGIKDLKFLEAVAIGLPLQYQLIWRTNGTIDTHRDHLSDETKDHLSHEPGPLFTCVIDGNVVESWILRLPDLIGDFSPRDIFNMDGLFSRSLPNKSLVEKGRACRGGKVAKERLSIALCCRPAGEKFPPLVIWKYLNPRCFKGQGIKRSGIFLEANTEAWMTSKIFKTWLSKFNSYIERQNRNVLLILDNAPCHAQRSMSNVKLLFLPPNVTSELQPLDQGVIQSSRIHYRKLLLGWLVSRMDECDGATELPKKINVLGAVRWVSRAWSNVREETIAGCFSRCGIPCRGIVAMTEAAVDDDADVLQLSEQAGLSEPFFVEEIECFGTDYPCPGVESLDPPEADV</sequence>
<dbReference type="PANTHER" id="PTHR19303">
    <property type="entry name" value="TRANSPOSON"/>
    <property type="match status" value="1"/>
</dbReference>
<dbReference type="Pfam" id="PF23309">
    <property type="entry name" value="DUF7083"/>
    <property type="match status" value="1"/>
</dbReference>
<dbReference type="GO" id="GO:0005634">
    <property type="term" value="C:nucleus"/>
    <property type="evidence" value="ECO:0007669"/>
    <property type="project" value="TreeGrafter"/>
</dbReference>
<dbReference type="GO" id="GO:0003677">
    <property type="term" value="F:DNA binding"/>
    <property type="evidence" value="ECO:0007669"/>
    <property type="project" value="TreeGrafter"/>
</dbReference>
<evidence type="ECO:0000313" key="4">
    <source>
        <dbReference type="RefSeq" id="XP_003741548.2"/>
    </source>
</evidence>
<organism evidence="3 4">
    <name type="scientific">Galendromus occidentalis</name>
    <name type="common">western predatory mite</name>
    <dbReference type="NCBI Taxonomy" id="34638"/>
    <lineage>
        <taxon>Eukaryota</taxon>
        <taxon>Metazoa</taxon>
        <taxon>Ecdysozoa</taxon>
        <taxon>Arthropoda</taxon>
        <taxon>Chelicerata</taxon>
        <taxon>Arachnida</taxon>
        <taxon>Acari</taxon>
        <taxon>Parasitiformes</taxon>
        <taxon>Mesostigmata</taxon>
        <taxon>Gamasina</taxon>
        <taxon>Phytoseioidea</taxon>
        <taxon>Phytoseiidae</taxon>
        <taxon>Typhlodrominae</taxon>
        <taxon>Galendromus</taxon>
    </lineage>
</organism>
<dbReference type="InterPro" id="IPR004875">
    <property type="entry name" value="DDE_SF_endonuclease_dom"/>
</dbReference>
<accession>A0AAJ6VXD5</accession>
<proteinExistence type="predicted"/>
<dbReference type="Gene3D" id="3.30.420.10">
    <property type="entry name" value="Ribonuclease H-like superfamily/Ribonuclease H"/>
    <property type="match status" value="1"/>
</dbReference>
<evidence type="ECO:0000259" key="1">
    <source>
        <dbReference type="Pfam" id="PF03184"/>
    </source>
</evidence>
<reference evidence="4" key="1">
    <citation type="submission" date="2025-08" db="UniProtKB">
        <authorList>
            <consortium name="RefSeq"/>
        </authorList>
    </citation>
    <scope>IDENTIFICATION</scope>
</reference>
<dbReference type="RefSeq" id="XP_003741548.2">
    <property type="nucleotide sequence ID" value="XM_003741500.2"/>
</dbReference>
<name>A0AAJ6VXD5_9ACAR</name>
<dbReference type="InterPro" id="IPR055510">
    <property type="entry name" value="DUF7083"/>
</dbReference>
<feature type="domain" description="DDE-1" evidence="1">
    <location>
        <begin position="205"/>
        <end position="374"/>
    </location>
</feature>
<dbReference type="KEGG" id="goe:100909159"/>
<evidence type="ECO:0000313" key="3">
    <source>
        <dbReference type="Proteomes" id="UP000694867"/>
    </source>
</evidence>
<dbReference type="InterPro" id="IPR036397">
    <property type="entry name" value="RNaseH_sf"/>
</dbReference>
<protein>
    <submittedName>
        <fullName evidence="4">Tigger transposable element-derived protein 6-like</fullName>
    </submittedName>
</protein>
<feature type="domain" description="DUF7083" evidence="2">
    <location>
        <begin position="37"/>
        <end position="78"/>
    </location>
</feature>
<dbReference type="Proteomes" id="UP000694867">
    <property type="component" value="Unplaced"/>
</dbReference>
<dbReference type="PANTHER" id="PTHR19303:SF73">
    <property type="entry name" value="PROTEIN PDC2"/>
    <property type="match status" value="1"/>
</dbReference>
<keyword evidence="3" id="KW-1185">Reference proteome</keyword>
<dbReference type="AlphaFoldDB" id="A0AAJ6VXD5"/>
<dbReference type="GeneID" id="100909159"/>